<sequence>MRISNALLGIILTFTPWNVRASKNSMSGTDAIAAAAAAAAVRESAQRELLGMSSNKNNNNNYEYKRTYITIIEPDNFVSIDPDQMVKQLVDVVIRATLAQTIPTSIGTSTIQNGRIYDPADIEIVNKPNGIEPGDLFEEFGEITLGDVRSFPAQLIGQRYAGDRQPKTPIPVGDSAYFFHGECVATSALPFVGKFPDTVEPGEGIEDIKDFSILEGAFVITSHTCLLNLCLGGGGFDCIAIYAGTSFVFDFGQQLNLFQKERGNFKDLVRTTPTLPPPYPATIIGGTGDFGGIEGTVQIATIAGSAGAFLNVPVTARQGDLGGLQRFGFIVQSISVTSNMPLPTAP</sequence>
<dbReference type="KEGG" id="fcy:FRACYDRAFT_240768"/>
<keyword evidence="1" id="KW-0732">Signal</keyword>
<accession>A0A1E7F803</accession>
<evidence type="ECO:0000256" key="1">
    <source>
        <dbReference type="SAM" id="SignalP"/>
    </source>
</evidence>
<keyword evidence="3" id="KW-1185">Reference proteome</keyword>
<evidence type="ECO:0000313" key="2">
    <source>
        <dbReference type="EMBL" id="OEU14234.1"/>
    </source>
</evidence>
<evidence type="ECO:0000313" key="3">
    <source>
        <dbReference type="Proteomes" id="UP000095751"/>
    </source>
</evidence>
<gene>
    <name evidence="2" type="ORF">FRACYDRAFT_240768</name>
</gene>
<reference evidence="2 3" key="1">
    <citation type="submission" date="2016-09" db="EMBL/GenBank/DDBJ databases">
        <title>Extensive genetic diversity and differential bi-allelic expression allows diatom success in the polar Southern Ocean.</title>
        <authorList>
            <consortium name="DOE Joint Genome Institute"/>
            <person name="Mock T."/>
            <person name="Otillar R.P."/>
            <person name="Strauss J."/>
            <person name="Dupont C."/>
            <person name="Frickenhaus S."/>
            <person name="Maumus F."/>
            <person name="Mcmullan M."/>
            <person name="Sanges R."/>
            <person name="Schmutz J."/>
            <person name="Toseland A."/>
            <person name="Valas R."/>
            <person name="Veluchamy A."/>
            <person name="Ward B.J."/>
            <person name="Allen A."/>
            <person name="Barry K."/>
            <person name="Falciatore A."/>
            <person name="Ferrante M."/>
            <person name="Fortunato A.E."/>
            <person name="Gloeckner G."/>
            <person name="Gruber A."/>
            <person name="Hipkin R."/>
            <person name="Janech M."/>
            <person name="Kroth P."/>
            <person name="Leese F."/>
            <person name="Lindquist E."/>
            <person name="Lyon B.R."/>
            <person name="Martin J."/>
            <person name="Mayer C."/>
            <person name="Parker M."/>
            <person name="Quesneville H."/>
            <person name="Raymond J."/>
            <person name="Uhlig C."/>
            <person name="Valentin K.U."/>
            <person name="Worden A.Z."/>
            <person name="Armbrust E.V."/>
            <person name="Bowler C."/>
            <person name="Green B."/>
            <person name="Moulton V."/>
            <person name="Van Oosterhout C."/>
            <person name="Grigoriev I."/>
        </authorList>
    </citation>
    <scope>NUCLEOTIDE SEQUENCE [LARGE SCALE GENOMIC DNA]</scope>
    <source>
        <strain evidence="2 3">CCMP1102</strain>
    </source>
</reference>
<feature type="signal peptide" evidence="1">
    <location>
        <begin position="1"/>
        <end position="21"/>
    </location>
</feature>
<proteinExistence type="predicted"/>
<feature type="chain" id="PRO_5009192799" evidence="1">
    <location>
        <begin position="22"/>
        <end position="346"/>
    </location>
</feature>
<dbReference type="AlphaFoldDB" id="A0A1E7F803"/>
<dbReference type="Proteomes" id="UP000095751">
    <property type="component" value="Unassembled WGS sequence"/>
</dbReference>
<organism evidence="2 3">
    <name type="scientific">Fragilariopsis cylindrus CCMP1102</name>
    <dbReference type="NCBI Taxonomy" id="635003"/>
    <lineage>
        <taxon>Eukaryota</taxon>
        <taxon>Sar</taxon>
        <taxon>Stramenopiles</taxon>
        <taxon>Ochrophyta</taxon>
        <taxon>Bacillariophyta</taxon>
        <taxon>Bacillariophyceae</taxon>
        <taxon>Bacillariophycidae</taxon>
        <taxon>Bacillariales</taxon>
        <taxon>Bacillariaceae</taxon>
        <taxon>Fragilariopsis</taxon>
    </lineage>
</organism>
<protein>
    <submittedName>
        <fullName evidence="2">Uncharacterized protein</fullName>
    </submittedName>
</protein>
<dbReference type="EMBL" id="KV784360">
    <property type="protein sequence ID" value="OEU14234.1"/>
    <property type="molecule type" value="Genomic_DNA"/>
</dbReference>
<name>A0A1E7F803_9STRA</name>
<dbReference type="InParanoid" id="A0A1E7F803"/>